<accession>A0A2T5E2C3</accession>
<evidence type="ECO:0000256" key="5">
    <source>
        <dbReference type="ARBA" id="ARBA00022475"/>
    </source>
</evidence>
<keyword evidence="3" id="KW-0171">Cobalt transport</keyword>
<evidence type="ECO:0000256" key="10">
    <source>
        <dbReference type="ARBA" id="ARBA00023112"/>
    </source>
</evidence>
<keyword evidence="9" id="KW-0406">Ion transport</keyword>
<dbReference type="PANTHER" id="PTHR40659:SF1">
    <property type="entry name" value="NICKEL_COBALT EFFLUX SYSTEM RCNA"/>
    <property type="match status" value="1"/>
</dbReference>
<dbReference type="GO" id="GO:0006824">
    <property type="term" value="P:cobalt ion transport"/>
    <property type="evidence" value="ECO:0007669"/>
    <property type="project" value="UniProtKB-KW"/>
</dbReference>
<evidence type="ECO:0000256" key="12">
    <source>
        <dbReference type="ARBA" id="ARBA00023285"/>
    </source>
</evidence>
<feature type="transmembrane region" description="Helical" evidence="13">
    <location>
        <begin position="143"/>
        <end position="164"/>
    </location>
</feature>
<keyword evidence="6" id="KW-0533">Nickel</keyword>
<keyword evidence="4 13" id="KW-0813">Transport</keyword>
<evidence type="ECO:0000256" key="9">
    <source>
        <dbReference type="ARBA" id="ARBA00023065"/>
    </source>
</evidence>
<feature type="transmembrane region" description="Helical" evidence="13">
    <location>
        <begin position="62"/>
        <end position="82"/>
    </location>
</feature>
<evidence type="ECO:0000256" key="13">
    <source>
        <dbReference type="RuleBase" id="RU362101"/>
    </source>
</evidence>
<evidence type="ECO:0000313" key="15">
    <source>
        <dbReference type="Proteomes" id="UP000244080"/>
    </source>
</evidence>
<dbReference type="GO" id="GO:0015099">
    <property type="term" value="F:nickel cation transmembrane transporter activity"/>
    <property type="evidence" value="ECO:0007669"/>
    <property type="project" value="UniProtKB-UniRule"/>
</dbReference>
<dbReference type="Pfam" id="PF03824">
    <property type="entry name" value="NicO"/>
    <property type="match status" value="2"/>
</dbReference>
<comment type="function">
    <text evidence="1">Efflux system for nickel and cobalt.</text>
</comment>
<comment type="subcellular location">
    <subcellularLocation>
        <location evidence="2 13">Cell membrane</location>
        <topology evidence="2 13">Multi-pass membrane protein</topology>
    </subcellularLocation>
</comment>
<keyword evidence="7 13" id="KW-0812">Transmembrane</keyword>
<feature type="transmembrane region" description="Helical" evidence="13">
    <location>
        <begin position="103"/>
        <end position="131"/>
    </location>
</feature>
<dbReference type="GO" id="GO:0010045">
    <property type="term" value="P:response to nickel cation"/>
    <property type="evidence" value="ECO:0007669"/>
    <property type="project" value="TreeGrafter"/>
</dbReference>
<feature type="transmembrane region" description="Helical" evidence="13">
    <location>
        <begin position="9"/>
        <end position="29"/>
    </location>
</feature>
<feature type="transmembrane region" description="Helical" evidence="13">
    <location>
        <begin position="339"/>
        <end position="360"/>
    </location>
</feature>
<organism evidence="14 15">
    <name type="scientific">Vibrio splendidus</name>
    <dbReference type="NCBI Taxonomy" id="29497"/>
    <lineage>
        <taxon>Bacteria</taxon>
        <taxon>Pseudomonadati</taxon>
        <taxon>Pseudomonadota</taxon>
        <taxon>Gammaproteobacteria</taxon>
        <taxon>Vibrionales</taxon>
        <taxon>Vibrionaceae</taxon>
        <taxon>Vibrio</taxon>
    </lineage>
</organism>
<keyword evidence="11 13" id="KW-0472">Membrane</keyword>
<comment type="caution">
    <text evidence="14">The sequence shown here is derived from an EMBL/GenBank/DDBJ whole genome shotgun (WGS) entry which is preliminary data.</text>
</comment>
<gene>
    <name evidence="14" type="ORF">CWO36_22265</name>
</gene>
<keyword evidence="10" id="KW-0921">Nickel transport</keyword>
<dbReference type="InterPro" id="IPR051224">
    <property type="entry name" value="NiCoT_RcnA"/>
</dbReference>
<dbReference type="GO" id="GO:0046583">
    <property type="term" value="F:monoatomic cation efflux transmembrane transporter activity"/>
    <property type="evidence" value="ECO:0007669"/>
    <property type="project" value="TreeGrafter"/>
</dbReference>
<sequence>MQTNQLKTNYYLIGAGALLLIAVGAYQVWSMWPSLVISSIQWQRGVNSELADLLYEAKSNPWGAGSYLIGFSFIYGMLHSLGPGHGKVIVSTYLATHPTKAKASLVLTVVSAFLQALVAILLVSVLLWGFSASMRVVNDKANMFVSLSFALVAVVGTLICWKALKNIYSTMRKPQPTLRVKAITPLATGAISSVSVRSSAPVRSPIALRSSISAPSPIIGATSAMQAAANTHADHSHADCGCGHQHVADPEAINKASTFREYAGIIVTIGIRPCTGAIMVLLFANMVGLYWMGVLSAFAMAVGTALTTSLIAMMTLTGKHLVKRYLAAGNKNSSESLKVAGHYLQLFGGILLVLIGLLLMNGQDSGMSPVFTMSSARM</sequence>
<evidence type="ECO:0000256" key="1">
    <source>
        <dbReference type="ARBA" id="ARBA00002510"/>
    </source>
</evidence>
<dbReference type="GO" id="GO:0032025">
    <property type="term" value="P:response to cobalt ion"/>
    <property type="evidence" value="ECO:0007669"/>
    <property type="project" value="TreeGrafter"/>
</dbReference>
<dbReference type="PANTHER" id="PTHR40659">
    <property type="entry name" value="NICKEL/COBALT EFFLUX SYSTEM RCNA"/>
    <property type="match status" value="1"/>
</dbReference>
<evidence type="ECO:0000256" key="4">
    <source>
        <dbReference type="ARBA" id="ARBA00022448"/>
    </source>
</evidence>
<evidence type="ECO:0000256" key="6">
    <source>
        <dbReference type="ARBA" id="ARBA00022596"/>
    </source>
</evidence>
<dbReference type="InterPro" id="IPR011541">
    <property type="entry name" value="Ni/Co_transpt_high_affinity"/>
</dbReference>
<evidence type="ECO:0000256" key="2">
    <source>
        <dbReference type="ARBA" id="ARBA00004651"/>
    </source>
</evidence>
<dbReference type="GO" id="GO:0005886">
    <property type="term" value="C:plasma membrane"/>
    <property type="evidence" value="ECO:0007669"/>
    <property type="project" value="UniProtKB-SubCell"/>
</dbReference>
<dbReference type="EMBL" id="PIGA01000051">
    <property type="protein sequence ID" value="PTP13448.1"/>
    <property type="molecule type" value="Genomic_DNA"/>
</dbReference>
<dbReference type="RefSeq" id="WP_017085343.1">
    <property type="nucleotide sequence ID" value="NZ_CAWNZY010000064.1"/>
</dbReference>
<evidence type="ECO:0000256" key="7">
    <source>
        <dbReference type="ARBA" id="ARBA00022692"/>
    </source>
</evidence>
<feature type="transmembrane region" description="Helical" evidence="13">
    <location>
        <begin position="290"/>
        <end position="318"/>
    </location>
</feature>
<keyword evidence="5" id="KW-1003">Cell membrane</keyword>
<comment type="similarity">
    <text evidence="13">Belongs to the NiCoT transporter (TC 2.A.52) family.</text>
</comment>
<dbReference type="Proteomes" id="UP000244080">
    <property type="component" value="Unassembled WGS sequence"/>
</dbReference>
<feature type="transmembrane region" description="Helical" evidence="13">
    <location>
        <begin position="262"/>
        <end position="284"/>
    </location>
</feature>
<evidence type="ECO:0000256" key="8">
    <source>
        <dbReference type="ARBA" id="ARBA00022989"/>
    </source>
</evidence>
<keyword evidence="12" id="KW-0170">Cobalt</keyword>
<reference evidence="14 15" key="1">
    <citation type="submission" date="2017-11" db="EMBL/GenBank/DDBJ databases">
        <title>Population delineation of vibrios coincides with oyster pathogenicity.</title>
        <authorList>
            <person name="Bruto M."/>
            <person name="Labreuche Y."/>
            <person name="James A."/>
            <person name="Piel D."/>
            <person name="Chenivesse S."/>
            <person name="Petton B."/>
            <person name="Polz M.F."/>
            <person name="Le Roux F."/>
        </authorList>
    </citation>
    <scope>NUCLEOTIDE SEQUENCE [LARGE SCALE GENOMIC DNA]</scope>
    <source>
        <strain evidence="14 15">1F_55</strain>
    </source>
</reference>
<dbReference type="AlphaFoldDB" id="A0A2T5E2C3"/>
<name>A0A2T5E2C3_VIBSP</name>
<evidence type="ECO:0000313" key="14">
    <source>
        <dbReference type="EMBL" id="PTP13448.1"/>
    </source>
</evidence>
<evidence type="ECO:0000256" key="11">
    <source>
        <dbReference type="ARBA" id="ARBA00023136"/>
    </source>
</evidence>
<protein>
    <recommendedName>
        <fullName evidence="13">Nickel/cobalt efflux system</fullName>
    </recommendedName>
</protein>
<keyword evidence="8 13" id="KW-1133">Transmembrane helix</keyword>
<evidence type="ECO:0000256" key="3">
    <source>
        <dbReference type="ARBA" id="ARBA00022426"/>
    </source>
</evidence>
<proteinExistence type="inferred from homology"/>